<feature type="domain" description="THD" evidence="7">
    <location>
        <begin position="71"/>
        <end position="196"/>
    </location>
</feature>
<protein>
    <submittedName>
        <fullName evidence="8">Tumor necrosis factor ligand superfamily member 15</fullName>
    </submittedName>
</protein>
<dbReference type="RefSeq" id="NP_001409603.1">
    <property type="nucleotide sequence ID" value="NM_001422674.1"/>
</dbReference>
<evidence type="ECO:0000313" key="8">
    <source>
        <dbReference type="EMBL" id="AFP09404.1"/>
    </source>
</evidence>
<dbReference type="GO" id="GO:0005615">
    <property type="term" value="C:extracellular space"/>
    <property type="evidence" value="ECO:0007669"/>
    <property type="project" value="UniProtKB-KW"/>
</dbReference>
<dbReference type="SUPFAM" id="SSF49842">
    <property type="entry name" value="TNF-like"/>
    <property type="match status" value="1"/>
</dbReference>
<dbReference type="Pfam" id="PF00229">
    <property type="entry name" value="TNF"/>
    <property type="match status" value="1"/>
</dbReference>
<dbReference type="GO" id="GO:0016020">
    <property type="term" value="C:membrane"/>
    <property type="evidence" value="ECO:0007669"/>
    <property type="project" value="UniProtKB-SubCell"/>
</dbReference>
<keyword evidence="4 6" id="KW-0472">Membrane</keyword>
<keyword evidence="3" id="KW-0202">Cytokine</keyword>
<dbReference type="GO" id="GO:0005125">
    <property type="term" value="F:cytokine activity"/>
    <property type="evidence" value="ECO:0007669"/>
    <property type="project" value="UniProtKB-KW"/>
</dbReference>
<evidence type="ECO:0000256" key="1">
    <source>
        <dbReference type="ARBA" id="ARBA00004370"/>
    </source>
</evidence>
<dbReference type="SMART" id="SM00207">
    <property type="entry name" value="TNF"/>
    <property type="match status" value="1"/>
</dbReference>
<name>V9LBH7_CALMI</name>
<evidence type="ECO:0000256" key="6">
    <source>
        <dbReference type="SAM" id="Phobius"/>
    </source>
</evidence>
<evidence type="ECO:0000259" key="7">
    <source>
        <dbReference type="PROSITE" id="PS50049"/>
    </source>
</evidence>
<dbReference type="PROSITE" id="PS50049">
    <property type="entry name" value="THD_2"/>
    <property type="match status" value="1"/>
</dbReference>
<dbReference type="GeneID" id="121849231"/>
<dbReference type="PANTHER" id="PTHR11471">
    <property type="entry name" value="TUMOR NECROSIS FACTOR FAMILY MEMBER"/>
    <property type="match status" value="1"/>
</dbReference>
<dbReference type="InterPro" id="IPR006052">
    <property type="entry name" value="TNF_dom"/>
</dbReference>
<dbReference type="EMBL" id="JW876887">
    <property type="protein sequence ID" value="AFP09404.1"/>
    <property type="molecule type" value="mRNA"/>
</dbReference>
<dbReference type="AlphaFoldDB" id="V9LBH7"/>
<reference evidence="8" key="1">
    <citation type="journal article" date="2014" name="Nature">
        <title>Elephant shark genome provides unique insights into gnathostome evolution.</title>
        <authorList>
            <consortium name="International Elephant Shark Genome Sequencing Consortium"/>
            <person name="Venkatesh B."/>
            <person name="Lee A.P."/>
            <person name="Ravi V."/>
            <person name="Maurya A.K."/>
            <person name="Lian M.M."/>
            <person name="Swann J.B."/>
            <person name="Ohta Y."/>
            <person name="Flajnik M.F."/>
            <person name="Sutoh Y."/>
            <person name="Kasahara M."/>
            <person name="Hoon S."/>
            <person name="Gangu V."/>
            <person name="Roy S.W."/>
            <person name="Irimia M."/>
            <person name="Korzh V."/>
            <person name="Kondrychyn I."/>
            <person name="Lim Z.W."/>
            <person name="Tay B.H."/>
            <person name="Tohari S."/>
            <person name="Kong K.W."/>
            <person name="Ho S."/>
            <person name="Lorente-Galdos B."/>
            <person name="Quilez J."/>
            <person name="Marques-Bonet T."/>
            <person name="Raney B.J."/>
            <person name="Ingham P.W."/>
            <person name="Tay A."/>
            <person name="Hillier L.W."/>
            <person name="Minx P."/>
            <person name="Boehm T."/>
            <person name="Wilson R.K."/>
            <person name="Brenner S."/>
            <person name="Warren W.C."/>
        </authorList>
    </citation>
    <scope>NUCLEOTIDE SEQUENCE</scope>
    <source>
        <tissue evidence="8">Testis</tissue>
    </source>
</reference>
<dbReference type="OrthoDB" id="9934818at2759"/>
<dbReference type="PANTHER" id="PTHR11471:SF24">
    <property type="entry name" value="TUMOR NECROSIS FACTOR LIGAND SUPERFAMILY MEMBER 15"/>
    <property type="match status" value="1"/>
</dbReference>
<comment type="subcellular location">
    <subcellularLocation>
        <location evidence="1">Membrane</location>
    </subcellularLocation>
</comment>
<organism evidence="8">
    <name type="scientific">Callorhinchus milii</name>
    <name type="common">Ghost shark</name>
    <dbReference type="NCBI Taxonomy" id="7868"/>
    <lineage>
        <taxon>Eukaryota</taxon>
        <taxon>Metazoa</taxon>
        <taxon>Chordata</taxon>
        <taxon>Craniata</taxon>
        <taxon>Vertebrata</taxon>
        <taxon>Chondrichthyes</taxon>
        <taxon>Holocephali</taxon>
        <taxon>Chimaeriformes</taxon>
        <taxon>Callorhinchidae</taxon>
        <taxon>Callorhinchus</taxon>
    </lineage>
</organism>
<evidence type="ECO:0000256" key="2">
    <source>
        <dbReference type="ARBA" id="ARBA00008670"/>
    </source>
</evidence>
<dbReference type="GO" id="GO:0006955">
    <property type="term" value="P:immune response"/>
    <property type="evidence" value="ECO:0007669"/>
    <property type="project" value="InterPro"/>
</dbReference>
<dbReference type="Gene3D" id="2.60.120.40">
    <property type="match status" value="1"/>
</dbReference>
<evidence type="ECO:0000256" key="4">
    <source>
        <dbReference type="ARBA" id="ARBA00023136"/>
    </source>
</evidence>
<feature type="region of interest" description="Disordered" evidence="5">
    <location>
        <begin position="61"/>
        <end position="82"/>
    </location>
</feature>
<feature type="transmembrane region" description="Helical" evidence="6">
    <location>
        <begin position="26"/>
        <end position="52"/>
    </location>
</feature>
<comment type="similarity">
    <text evidence="2">Belongs to the tumor necrosis factor family.</text>
</comment>
<dbReference type="InterPro" id="IPR008983">
    <property type="entry name" value="Tumour_necrosis_fac-like_dom"/>
</dbReference>
<keyword evidence="6" id="KW-1133">Transmembrane helix</keyword>
<dbReference type="CTD" id="8995"/>
<dbReference type="GO" id="GO:0005164">
    <property type="term" value="F:tumor necrosis factor receptor binding"/>
    <property type="evidence" value="ECO:0007669"/>
    <property type="project" value="InterPro"/>
</dbReference>
<evidence type="ECO:0000256" key="3">
    <source>
        <dbReference type="ARBA" id="ARBA00022514"/>
    </source>
</evidence>
<sequence length="196" mass="22384">METTLSISLTGEQQQYRNVGGKCSKMIIFSFLVVILISVQVVAASCFSFYLLKQQMQNEEPNSKSSESARCSTHWTASSSSPNNEKLAWINETGQAFTGNCTEYNENEQSLQIKKNGNYFVYVQVTFKDVSNVEFIIKYDDMEILRNSREAKYPGSKSVYFGSIYQLREDTKIFIKANTLSIKYGEEMTFFGLFEV</sequence>
<evidence type="ECO:0000256" key="5">
    <source>
        <dbReference type="SAM" id="MobiDB-lite"/>
    </source>
</evidence>
<keyword evidence="6" id="KW-0812">Transmembrane</keyword>
<proteinExistence type="evidence at transcript level"/>
<accession>V9LBH7</accession>